<dbReference type="AlphaFoldDB" id="A0A1I6Y1H0"/>
<reference evidence="1 2" key="1">
    <citation type="submission" date="2016-10" db="EMBL/GenBank/DDBJ databases">
        <authorList>
            <person name="de Groot N.N."/>
        </authorList>
    </citation>
    <scope>NUCLEOTIDE SEQUENCE [LARGE SCALE GENOMIC DNA]</scope>
    <source>
        <strain evidence="1 2">CGMCC 1.7005</strain>
    </source>
</reference>
<proteinExistence type="predicted"/>
<protein>
    <recommendedName>
        <fullName evidence="3">Lipoprotein</fullName>
    </recommendedName>
</protein>
<accession>A0A1I6Y1H0</accession>
<dbReference type="STRING" id="477690.SAMN05216474_0604"/>
<evidence type="ECO:0000313" key="2">
    <source>
        <dbReference type="Proteomes" id="UP000236454"/>
    </source>
</evidence>
<dbReference type="RefSeq" id="WP_139230221.1">
    <property type="nucleotide sequence ID" value="NZ_FPAS01000001.1"/>
</dbReference>
<dbReference type="Proteomes" id="UP000236454">
    <property type="component" value="Unassembled WGS sequence"/>
</dbReference>
<gene>
    <name evidence="1" type="ORF">SAMN05216474_0604</name>
</gene>
<dbReference type="OrthoDB" id="724176at2"/>
<keyword evidence="2" id="KW-1185">Reference proteome</keyword>
<evidence type="ECO:0008006" key="3">
    <source>
        <dbReference type="Google" id="ProtNLM"/>
    </source>
</evidence>
<name>A0A1I6Y1H0_9FLAO</name>
<dbReference type="EMBL" id="FPAS01000001">
    <property type="protein sequence ID" value="SFT44455.1"/>
    <property type="molecule type" value="Genomic_DNA"/>
</dbReference>
<dbReference type="PROSITE" id="PS51257">
    <property type="entry name" value="PROKAR_LIPOPROTEIN"/>
    <property type="match status" value="1"/>
</dbReference>
<sequence>MKKATFILLIGLGFASCKDEMNIDYVIENASQESIFVKGEDQLKGESIDVEIGANQDMVIANYYDKDKEVTAYEPKVVLGCEMIVTNASGDTMTTLYTDESIWQKTKSKDGDDTDITYSLFLTESDFQ</sequence>
<evidence type="ECO:0000313" key="1">
    <source>
        <dbReference type="EMBL" id="SFT44455.1"/>
    </source>
</evidence>
<organism evidence="1 2">
    <name type="scientific">Lishizhenia tianjinensis</name>
    <dbReference type="NCBI Taxonomy" id="477690"/>
    <lineage>
        <taxon>Bacteria</taxon>
        <taxon>Pseudomonadati</taxon>
        <taxon>Bacteroidota</taxon>
        <taxon>Flavobacteriia</taxon>
        <taxon>Flavobacteriales</taxon>
        <taxon>Crocinitomicaceae</taxon>
        <taxon>Lishizhenia</taxon>
    </lineage>
</organism>